<keyword evidence="2" id="KW-0433">Leucine-rich repeat</keyword>
<dbReference type="GO" id="GO:0006913">
    <property type="term" value="P:nucleocytoplasmic transport"/>
    <property type="evidence" value="ECO:0007669"/>
    <property type="project" value="TreeGrafter"/>
</dbReference>
<dbReference type="GO" id="GO:0005096">
    <property type="term" value="F:GTPase activator activity"/>
    <property type="evidence" value="ECO:0007669"/>
    <property type="project" value="UniProtKB-KW"/>
</dbReference>
<accession>A0A517XPC4</accession>
<dbReference type="GO" id="GO:0048471">
    <property type="term" value="C:perinuclear region of cytoplasm"/>
    <property type="evidence" value="ECO:0007669"/>
    <property type="project" value="TreeGrafter"/>
</dbReference>
<dbReference type="InterPro" id="IPR032675">
    <property type="entry name" value="LRR_dom_sf"/>
</dbReference>
<organism evidence="4 5">
    <name type="scientific">Urbifossiella limnaea</name>
    <dbReference type="NCBI Taxonomy" id="2528023"/>
    <lineage>
        <taxon>Bacteria</taxon>
        <taxon>Pseudomonadati</taxon>
        <taxon>Planctomycetota</taxon>
        <taxon>Planctomycetia</taxon>
        <taxon>Gemmatales</taxon>
        <taxon>Gemmataceae</taxon>
        <taxon>Urbifossiella</taxon>
    </lineage>
</organism>
<dbReference type="OrthoDB" id="254167at2"/>
<evidence type="ECO:0000256" key="3">
    <source>
        <dbReference type="ARBA" id="ARBA00022737"/>
    </source>
</evidence>
<dbReference type="EMBL" id="CP036273">
    <property type="protein sequence ID" value="QDU19359.1"/>
    <property type="molecule type" value="Genomic_DNA"/>
</dbReference>
<dbReference type="PANTHER" id="PTHR24113:SF12">
    <property type="entry name" value="RAN GTPASE-ACTIVATING PROTEIN 1"/>
    <property type="match status" value="1"/>
</dbReference>
<dbReference type="KEGG" id="uli:ETAA1_12660"/>
<keyword evidence="1" id="KW-0343">GTPase activation</keyword>
<dbReference type="InterPro" id="IPR027038">
    <property type="entry name" value="RanGap"/>
</dbReference>
<dbReference type="PANTHER" id="PTHR24113">
    <property type="entry name" value="RAN GTPASE-ACTIVATING PROTEIN 1"/>
    <property type="match status" value="1"/>
</dbReference>
<dbReference type="Gene3D" id="3.80.10.10">
    <property type="entry name" value="Ribonuclease Inhibitor"/>
    <property type="match status" value="2"/>
</dbReference>
<dbReference type="SUPFAM" id="SSF52047">
    <property type="entry name" value="RNI-like"/>
    <property type="match status" value="1"/>
</dbReference>
<reference evidence="4 5" key="1">
    <citation type="submission" date="2019-02" db="EMBL/GenBank/DDBJ databases">
        <title>Deep-cultivation of Planctomycetes and their phenomic and genomic characterization uncovers novel biology.</title>
        <authorList>
            <person name="Wiegand S."/>
            <person name="Jogler M."/>
            <person name="Boedeker C."/>
            <person name="Pinto D."/>
            <person name="Vollmers J."/>
            <person name="Rivas-Marin E."/>
            <person name="Kohn T."/>
            <person name="Peeters S.H."/>
            <person name="Heuer A."/>
            <person name="Rast P."/>
            <person name="Oberbeckmann S."/>
            <person name="Bunk B."/>
            <person name="Jeske O."/>
            <person name="Meyerdierks A."/>
            <person name="Storesund J.E."/>
            <person name="Kallscheuer N."/>
            <person name="Luecker S."/>
            <person name="Lage O.M."/>
            <person name="Pohl T."/>
            <person name="Merkel B.J."/>
            <person name="Hornburger P."/>
            <person name="Mueller R.-W."/>
            <person name="Bruemmer F."/>
            <person name="Labrenz M."/>
            <person name="Spormann A.M."/>
            <person name="Op den Camp H."/>
            <person name="Overmann J."/>
            <person name="Amann R."/>
            <person name="Jetten M.S.M."/>
            <person name="Mascher T."/>
            <person name="Medema M.H."/>
            <person name="Devos D.P."/>
            <person name="Kaster A.-K."/>
            <person name="Ovreas L."/>
            <person name="Rohde M."/>
            <person name="Galperin M.Y."/>
            <person name="Jogler C."/>
        </authorList>
    </citation>
    <scope>NUCLEOTIDE SEQUENCE [LARGE SCALE GENOMIC DNA]</scope>
    <source>
        <strain evidence="4 5">ETA_A1</strain>
    </source>
</reference>
<protein>
    <submittedName>
        <fullName evidence="4">Leucine Rich repeats (2 copies)</fullName>
    </submittedName>
</protein>
<dbReference type="AlphaFoldDB" id="A0A517XPC4"/>
<gene>
    <name evidence="4" type="ORF">ETAA1_12660</name>
</gene>
<dbReference type="GO" id="GO:0031267">
    <property type="term" value="F:small GTPase binding"/>
    <property type="evidence" value="ECO:0007669"/>
    <property type="project" value="TreeGrafter"/>
</dbReference>
<dbReference type="RefSeq" id="WP_145235298.1">
    <property type="nucleotide sequence ID" value="NZ_CP036273.1"/>
</dbReference>
<dbReference type="InterPro" id="IPR014338">
    <property type="entry name" value="CHP02996_rpt-companion-dom"/>
</dbReference>
<dbReference type="Proteomes" id="UP000319576">
    <property type="component" value="Chromosome"/>
</dbReference>
<sequence length="554" mass="59325">MSAAPALLAAIRDRPDDDTPRLAYADWLDDAGDAARAEFVRVQVQLARLPDHDPARPELEDREHELLAAHEPAWLGVPGDALTEWEWERGFVNEVACGPDALAEHGSALFAGHPARRWRVVGHRSDCCAQVAHAWGDRIEALDLRVAPLSTGATVQWLADHDWSRLADVTLGGFADTRWQADPASGMRFRAQLRAFHASGPTGEYRLGPVARFIEPAGLADLGIQGCRATAPGLEWLLAAAACRPLTRLDLSDSSLAPDAHRAFARPAPALTALDVSSTPLAAFALEPLLNAPALAGLRELSANRCGSAAAVVRALLGSPFWSQAETLRLADATAPTRLVEPLFAADGPAALRTLDLSNNFLYDAGVADLCNANWSGSLTWLGLGRNYLTDTAAERIAASGRFRHLRTLHLSYNHPRWLEDNDFDGRVTDRGAVALASSPGLAALRVLTLTGVSLSAAGVDALLNGPFWRLAGLGLGRCELTAEAVRVLARSPRLARLSFLDLSGNRDLRGDALRPLAESPYLSPLLELDIHGCGASEAVGTELRSRLGRRVGL</sequence>
<name>A0A517XPC4_9BACT</name>
<evidence type="ECO:0000256" key="2">
    <source>
        <dbReference type="ARBA" id="ARBA00022614"/>
    </source>
</evidence>
<evidence type="ECO:0000313" key="4">
    <source>
        <dbReference type="EMBL" id="QDU19359.1"/>
    </source>
</evidence>
<evidence type="ECO:0000313" key="5">
    <source>
        <dbReference type="Proteomes" id="UP000319576"/>
    </source>
</evidence>
<keyword evidence="3" id="KW-0677">Repeat</keyword>
<proteinExistence type="predicted"/>
<evidence type="ECO:0000256" key="1">
    <source>
        <dbReference type="ARBA" id="ARBA00022468"/>
    </source>
</evidence>
<keyword evidence="5" id="KW-1185">Reference proteome</keyword>
<dbReference type="GO" id="GO:0005829">
    <property type="term" value="C:cytosol"/>
    <property type="evidence" value="ECO:0007669"/>
    <property type="project" value="TreeGrafter"/>
</dbReference>
<dbReference type="NCBIfam" id="TIGR02996">
    <property type="entry name" value="rpt_mate_G_obs"/>
    <property type="match status" value="1"/>
</dbReference>